<comment type="similarity">
    <text evidence="1">Belongs to the OmpW/AlkL family.</text>
</comment>
<keyword evidence="4" id="KW-1185">Reference proteome</keyword>
<dbReference type="PANTHER" id="PTHR36920">
    <property type="match status" value="1"/>
</dbReference>
<comment type="caution">
    <text evidence="3">The sequence shown here is derived from an EMBL/GenBank/DDBJ whole genome shotgun (WGS) entry which is preliminary data.</text>
</comment>
<dbReference type="GO" id="GO:0055085">
    <property type="term" value="P:transmembrane transport"/>
    <property type="evidence" value="ECO:0007669"/>
    <property type="project" value="TreeGrafter"/>
</dbReference>
<feature type="signal peptide" evidence="2">
    <location>
        <begin position="1"/>
        <end position="22"/>
    </location>
</feature>
<dbReference type="SUPFAM" id="SSF56925">
    <property type="entry name" value="OMPA-like"/>
    <property type="match status" value="1"/>
</dbReference>
<accession>A0A8J7MQX2</accession>
<dbReference type="GO" id="GO:0019867">
    <property type="term" value="C:outer membrane"/>
    <property type="evidence" value="ECO:0007669"/>
    <property type="project" value="InterPro"/>
</dbReference>
<dbReference type="InterPro" id="IPR011250">
    <property type="entry name" value="OMP/PagP_B-barrel"/>
</dbReference>
<evidence type="ECO:0000313" key="3">
    <source>
        <dbReference type="EMBL" id="MBL4927239.1"/>
    </source>
</evidence>
<reference evidence="3" key="1">
    <citation type="submission" date="2021-01" db="EMBL/GenBank/DDBJ databases">
        <title>Genome seq and assembly of Tabrizicola sp. KVB23.</title>
        <authorList>
            <person name="Chhetri G."/>
        </authorList>
    </citation>
    <scope>NUCLEOTIDE SEQUENCE</scope>
    <source>
        <strain evidence="3">KVB23</strain>
    </source>
</reference>
<sequence length="199" mass="20805">MNPKLLFSALAASAALALPAAAQEAGTITLGIGFHAVDPKSDNGVLAGSDATVGTSARPTITAEYFLRDNLGVELLAALPFKHSVSLGGANIGTVKQLPPVISVQYHFANKTAFTPFVGLGLNYTTFFQEDSPLGDLKLKDSFGLAAHVGVDWAINDKAALRVDARWADIDSKATLNGADIGTAEIDPLVYGVSYVIKF</sequence>
<proteinExistence type="inferred from homology"/>
<evidence type="ECO:0000256" key="1">
    <source>
        <dbReference type="ARBA" id="ARBA00009330"/>
    </source>
</evidence>
<keyword evidence="2" id="KW-0732">Signal</keyword>
<dbReference type="Pfam" id="PF03922">
    <property type="entry name" value="OmpW"/>
    <property type="match status" value="1"/>
</dbReference>
<dbReference type="RefSeq" id="WP_202658390.1">
    <property type="nucleotide sequence ID" value="NZ_JAESVP010000002.1"/>
</dbReference>
<evidence type="ECO:0000313" key="4">
    <source>
        <dbReference type="Proteomes" id="UP000619033"/>
    </source>
</evidence>
<dbReference type="EMBL" id="JAESVP010000002">
    <property type="protein sequence ID" value="MBL4927239.1"/>
    <property type="molecule type" value="Genomic_DNA"/>
</dbReference>
<feature type="chain" id="PRO_5035239699" evidence="2">
    <location>
        <begin position="23"/>
        <end position="199"/>
    </location>
</feature>
<dbReference type="PANTHER" id="PTHR36920:SF1">
    <property type="entry name" value="OUTER MEMBRANE PROTEIN W"/>
    <property type="match status" value="1"/>
</dbReference>
<gene>
    <name evidence="3" type="ORF">JI744_03885</name>
</gene>
<dbReference type="AlphaFoldDB" id="A0A8J7MQX2"/>
<dbReference type="Gene3D" id="2.40.160.20">
    <property type="match status" value="1"/>
</dbReference>
<protein>
    <submittedName>
        <fullName evidence="3">Outer membrane beta-barrel protein</fullName>
    </submittedName>
</protein>
<organism evidence="3 4">
    <name type="scientific">Fuscibacter oryzae</name>
    <dbReference type="NCBI Taxonomy" id="2803939"/>
    <lineage>
        <taxon>Bacteria</taxon>
        <taxon>Pseudomonadati</taxon>
        <taxon>Pseudomonadota</taxon>
        <taxon>Alphaproteobacteria</taxon>
        <taxon>Rhodobacterales</taxon>
        <taxon>Paracoccaceae</taxon>
        <taxon>Fuscibacter</taxon>
    </lineage>
</organism>
<dbReference type="InterPro" id="IPR005618">
    <property type="entry name" value="OMPW"/>
</dbReference>
<name>A0A8J7MQX2_9RHOB</name>
<evidence type="ECO:0000256" key="2">
    <source>
        <dbReference type="SAM" id="SignalP"/>
    </source>
</evidence>
<dbReference type="Proteomes" id="UP000619033">
    <property type="component" value="Unassembled WGS sequence"/>
</dbReference>